<dbReference type="Pfam" id="PF25275">
    <property type="entry name" value="Golvesin_C"/>
    <property type="match status" value="1"/>
</dbReference>
<evidence type="ECO:0000313" key="6">
    <source>
        <dbReference type="Proteomes" id="UP000535491"/>
    </source>
</evidence>
<accession>A0A7W2A8B6</accession>
<dbReference type="InterPro" id="IPR033803">
    <property type="entry name" value="CBD-like_Golvesin-Xly"/>
</dbReference>
<dbReference type="InterPro" id="IPR031325">
    <property type="entry name" value="RHS_repeat"/>
</dbReference>
<feature type="non-terminal residue" evidence="5">
    <location>
        <position position="2405"/>
    </location>
</feature>
<proteinExistence type="predicted"/>
<feature type="chain" id="PRO_5031361227" evidence="2">
    <location>
        <begin position="30"/>
        <end position="2405"/>
    </location>
</feature>
<reference evidence="5 6" key="1">
    <citation type="submission" date="2020-07" db="EMBL/GenBank/DDBJ databases">
        <authorList>
            <person name="Feng H."/>
        </authorList>
    </citation>
    <scope>NUCLEOTIDE SEQUENCE [LARGE SCALE GENOMIC DNA]</scope>
    <source>
        <strain evidence="6">s-10</strain>
    </source>
</reference>
<dbReference type="Pfam" id="PF05593">
    <property type="entry name" value="RHS_repeat"/>
    <property type="match status" value="6"/>
</dbReference>
<evidence type="ECO:0000259" key="3">
    <source>
        <dbReference type="Pfam" id="PF06848"/>
    </source>
</evidence>
<dbReference type="PANTHER" id="PTHR32305">
    <property type="match status" value="1"/>
</dbReference>
<evidence type="ECO:0000256" key="2">
    <source>
        <dbReference type="SAM" id="SignalP"/>
    </source>
</evidence>
<comment type="caution">
    <text evidence="5">The sequence shown here is derived from an EMBL/GenBank/DDBJ whole genome shotgun (WGS) entry which is preliminary data.</text>
</comment>
<feature type="compositionally biased region" description="Polar residues" evidence="1">
    <location>
        <begin position="364"/>
        <end position="382"/>
    </location>
</feature>
<feature type="domain" description="Golvesin/Xly CBD-like" evidence="4">
    <location>
        <begin position="481"/>
        <end position="611"/>
    </location>
</feature>
<dbReference type="Gene3D" id="2.60.120.260">
    <property type="entry name" value="Galactose-binding domain-like"/>
    <property type="match status" value="1"/>
</dbReference>
<dbReference type="InterPro" id="IPR050708">
    <property type="entry name" value="T6SS_VgrG/RHS"/>
</dbReference>
<evidence type="ECO:0000256" key="1">
    <source>
        <dbReference type="SAM" id="MobiDB-lite"/>
    </source>
</evidence>
<feature type="signal peptide" evidence="2">
    <location>
        <begin position="1"/>
        <end position="29"/>
    </location>
</feature>
<feature type="region of interest" description="Disordered" evidence="1">
    <location>
        <begin position="354"/>
        <end position="386"/>
    </location>
</feature>
<dbReference type="InterPro" id="IPR010671">
    <property type="entry name" value="Disaggr-rel_dom"/>
</dbReference>
<evidence type="ECO:0000259" key="4">
    <source>
        <dbReference type="Pfam" id="PF25275"/>
    </source>
</evidence>
<dbReference type="EMBL" id="JACEIQ010000005">
    <property type="protein sequence ID" value="MBA4493997.1"/>
    <property type="molecule type" value="Genomic_DNA"/>
</dbReference>
<gene>
    <name evidence="5" type="ORF">H1191_06730</name>
</gene>
<organism evidence="5 6">
    <name type="scientific">Paenactinomyces guangxiensis</name>
    <dbReference type="NCBI Taxonomy" id="1490290"/>
    <lineage>
        <taxon>Bacteria</taxon>
        <taxon>Bacillati</taxon>
        <taxon>Bacillota</taxon>
        <taxon>Bacilli</taxon>
        <taxon>Bacillales</taxon>
        <taxon>Thermoactinomycetaceae</taxon>
        <taxon>Paenactinomyces</taxon>
    </lineage>
</organism>
<feature type="domain" description="Disaggregatase-related" evidence="3">
    <location>
        <begin position="368"/>
        <end position="471"/>
    </location>
</feature>
<dbReference type="NCBIfam" id="NF033679">
    <property type="entry name" value="DNRLRE_dom"/>
    <property type="match status" value="2"/>
</dbReference>
<protein>
    <submittedName>
        <fullName evidence="5">DNRLRE domain-containing protein</fullName>
    </submittedName>
</protein>
<evidence type="ECO:0000313" key="5">
    <source>
        <dbReference type="EMBL" id="MBA4493997.1"/>
    </source>
</evidence>
<dbReference type="Gene3D" id="3.90.930.1">
    <property type="match status" value="1"/>
</dbReference>
<dbReference type="Gene3D" id="2.60.40.10">
    <property type="entry name" value="Immunoglobulins"/>
    <property type="match status" value="1"/>
</dbReference>
<keyword evidence="2" id="KW-0732">Signal</keyword>
<dbReference type="Proteomes" id="UP000535491">
    <property type="component" value="Unassembled WGS sequence"/>
</dbReference>
<dbReference type="InterPro" id="IPR006530">
    <property type="entry name" value="YD"/>
</dbReference>
<dbReference type="Gene3D" id="2.180.10.10">
    <property type="entry name" value="RHS repeat-associated core"/>
    <property type="match status" value="3"/>
</dbReference>
<keyword evidence="6" id="KW-1185">Reference proteome</keyword>
<sequence length="2405" mass="271764">MKRRKKRIPLLVFLLIFLFSSLQPAPVLAVEAVKKWRYQWELQQFPQSGSEQNGKTLHMKLTLGMVQLLKNSGFLEKIQGLFSDEKGKSKEDSASVLPQVQKVPVGKKWPKPKRVKELVKKRKQNVKFHELSDGRIEAEISTTPVHYKDKKGKWQNIDLSIGPSQEEAGYEYASTKNTFQSFFSSKLSSSFMKMKWGKHQLKVGVEKGNALSRKPEIKGNQITYFDLFPDTKVNYEVFSDSVKEKIILEKVPQDFTFQYSFEMEGMKAHQQNDGSIAFVSTREDRALFTIPKPFMYDSQNDPSSPYGKTWSPKVTQKIEQNGSRAILTITADQNWLKDPKRKYPVVIDPTIVIQPTPGEDAQDSQDTMITSSSPNSNFNESWKMSVGSDPAQTSRALVKFDLSGIEAGTQIDSARVELYYDQQFCNGCASGNTDNQVSFSLHRVLQDWDPKTVTWNQAKEGVPWESPGGYYKADLEFNQETVDNRDDSSKVAANGQWLPVRAIPEDAAYKGSYHISDKGDGTDTFTWVPHLTESGTYQFNVHYPGGSGRATNAPFTVYHANGSTKVEVDQSASGSHWVTKGYYTFNAGDSHKIVLSDLADGSVVADAVQLVKNGTATKYPGDTNKWHSYSMRSLAQDWINGTQPNYGVLIKVRDESQKLGGVHYTASSNALYYDENTIRPKLVITYGKPGVELDEPTKIHSTGAELSWSPYTGDDFVEYQVHRSTEQNFEPDEDTLVAPIEDIHKLSFTDTTAEPTPALNSPVGRVYPEKKYFYMIAVKTADGQLLPSETRFVSLPKAGLTREILRSSGDVTLSSSKPTANLDTIDGNPWLTAGNYSETYGTTRSAIKFDLSSLPVGAKVVQSRLGLWEWQRVPENTSSSPANYTVHAVTKDFTESATWNSPWSQPGGDFESTSLSAKSMSDEPQWKFWDTTPAVQAWMNRTKQYYGFVVRHAHESGTVKERTMFLGSETPTRSLRPKLEVTYTEQSAARSYYAPDTPVTMLPGTTYEAHVTLTNTTNQTWSGANDRLSYHWVLPSGEEVTSTDNRLETSFRPIDENGLEAPTPVDIAPGESITVKAKIKAPALNQGTIRQGYTLRWDIRQSGQWLSQSSDPVATLDQKVVVENEQDGKALGSSAAHVDDYAGPNSKAGVNLYKGNVSFAFTPFSNPSKGFDTYVHLTYNSLDDHDSVLGRGWSIATNSQMSLGAPVNNAAMVNQYDQIVSGSVVLIDEEGGSHTFTYDTTQKKFVAPPGTNMYLRYLSGSNKRKKWVVTESNRTSYYFDELGYVTEAVDKNGNKLTFTYEERKIDNKPAKLLRYITDSDNRRTLTITYNSKNKIQHIDDVAGRRTLFSYDSEGRLVKIYDGLDTNERVINYSRAKTYQFTYHSTLKSLITKITDPRGHDTLFNYMESGADKNKVTEMTNRAGELIRFGYNGNERIVTDPKLRQTRYLFDARGRKVAVTDANNKVTKYGYDNDDNLTRLEEPNGAVTTWSYEENGLPLTKVDAENNALEAGAKKTVYQYSYTLDNRVADLVKETSPEGKTITYTYDNQGNVTSRKDAYGNETKYTYYQTSNGKNTGLLKTITDANNRVTTYGDPNAPDFGYHPTGQPKKIKDALGNVTTFTYGPRGEVLTITDAKGKTTTKTYDIFGRPLTTKVPKETAIGKYITTPAPVYDKNDNIVSKTAPNGAVTSYTYDEMDRVTSEHLPRDADAAFDRIKKYQYNEVGKLVKEIEPKGTLTPDQPDDYVTTYEYNNLDQLTSVTNSLGDKITYEYDDVGNQIKVTLPKGQSTPDDNDYSVRKTYDKNHRVIQEIDANGNYTHFTYDADGSVTRIKDKDGNLTYKFYDLRGLLTEERVSHDEGKVRVTKYHYDKVGNLTEVETPRGTETATEGDYVQKKVYDALNRVKEIIYPRDPSSGNVHFRAEHKLIYNYDSVGNLVEVSAPPSYGQTERNVTKMSYFDNGWIKTIEDPWQMQTSYQYNDLGLETERTVLSPDRSLLRKMTWDYHPDGKLKKSYDSGVKSNSDSPVFIYKYFEHRYDANGNLTETKDLSTGATVDLYRMDYNAVNQVSTVEEIDNDVVKRKIEYEYDENGNLFMEIYPGRRSYYYYNTVNLVESMATNNGDPASPYQWTDYLYTPSGLIKQETQTNGNVTTYDYYQDHLLKQMEMRKADGTTLQKHVLEYNANGHRIKDTYTGLDAGKQLINNVYTYEYDPRDRLVNYQKTGSQTASESYLLDPNSNIIEKTQNGKVTTYQYDKNHLISQTKDGVTSQYQYDPMGRISKVTSGNKVLEEYKYDPFDNIKEHQKLAKDQTTLIKTQFTHDTLDRLTSKVEQAGTEKAQTTHFNYLGMTDQVISEEVMDVMTRSYVYSSWGERMAMIKTEAAGTETSYYQYNTDIDVEMLLDEQGNIRAT</sequence>
<name>A0A7W2A8B6_9BACL</name>
<dbReference type="PANTHER" id="PTHR32305:SF15">
    <property type="entry name" value="PROTEIN RHSA-RELATED"/>
    <property type="match status" value="1"/>
</dbReference>
<dbReference type="Pfam" id="PF06848">
    <property type="entry name" value="Disaggr_repeat"/>
    <property type="match status" value="1"/>
</dbReference>
<dbReference type="InterPro" id="IPR013783">
    <property type="entry name" value="Ig-like_fold"/>
</dbReference>
<dbReference type="NCBIfam" id="TIGR01643">
    <property type="entry name" value="YD_repeat_2x"/>
    <property type="match status" value="4"/>
</dbReference>
<dbReference type="RefSeq" id="WP_181751246.1">
    <property type="nucleotide sequence ID" value="NZ_JACEIQ010000005.1"/>
</dbReference>